<feature type="domain" description="Helicase ATP-binding" evidence="8">
    <location>
        <begin position="55"/>
        <end position="242"/>
    </location>
</feature>
<dbReference type="Proteomes" id="UP001497382">
    <property type="component" value="Unassembled WGS sequence"/>
</dbReference>
<gene>
    <name evidence="11" type="ORF">LARSCL_LOCUS20821</name>
</gene>
<feature type="region of interest" description="Disordered" evidence="7">
    <location>
        <begin position="835"/>
        <end position="863"/>
    </location>
</feature>
<feature type="region of interest" description="Disordered" evidence="7">
    <location>
        <begin position="896"/>
        <end position="920"/>
    </location>
</feature>
<evidence type="ECO:0000259" key="9">
    <source>
        <dbReference type="PROSITE" id="PS51194"/>
    </source>
</evidence>
<organism evidence="11 12">
    <name type="scientific">Larinioides sclopetarius</name>
    <dbReference type="NCBI Taxonomy" id="280406"/>
    <lineage>
        <taxon>Eukaryota</taxon>
        <taxon>Metazoa</taxon>
        <taxon>Ecdysozoa</taxon>
        <taxon>Arthropoda</taxon>
        <taxon>Chelicerata</taxon>
        <taxon>Arachnida</taxon>
        <taxon>Araneae</taxon>
        <taxon>Araneomorphae</taxon>
        <taxon>Entelegynae</taxon>
        <taxon>Araneoidea</taxon>
        <taxon>Araneidae</taxon>
        <taxon>Larinioides</taxon>
    </lineage>
</organism>
<dbReference type="PROSITE" id="PS51195">
    <property type="entry name" value="Q_MOTIF"/>
    <property type="match status" value="1"/>
</dbReference>
<dbReference type="CDD" id="cd18787">
    <property type="entry name" value="SF2_C_DEAD"/>
    <property type="match status" value="1"/>
</dbReference>
<dbReference type="SUPFAM" id="SSF52540">
    <property type="entry name" value="P-loop containing nucleoside triphosphate hydrolases"/>
    <property type="match status" value="1"/>
</dbReference>
<dbReference type="PANTHER" id="PTHR47959:SF13">
    <property type="entry name" value="ATP-DEPENDENT RNA HELICASE RHLE"/>
    <property type="match status" value="1"/>
</dbReference>
<accession>A0AAV2BQ28</accession>
<feature type="domain" description="DEAD-box RNA helicase Q" evidence="10">
    <location>
        <begin position="24"/>
        <end position="52"/>
    </location>
</feature>
<feature type="compositionally biased region" description="Low complexity" evidence="7">
    <location>
        <begin position="897"/>
        <end position="914"/>
    </location>
</feature>
<dbReference type="EMBL" id="CAXIEN010000460">
    <property type="protein sequence ID" value="CAL1298388.1"/>
    <property type="molecule type" value="Genomic_DNA"/>
</dbReference>
<evidence type="ECO:0000256" key="4">
    <source>
        <dbReference type="ARBA" id="ARBA00022806"/>
    </source>
</evidence>
<feature type="short sequence motif" description="Q motif" evidence="6">
    <location>
        <begin position="24"/>
        <end position="52"/>
    </location>
</feature>
<dbReference type="SMART" id="SM00487">
    <property type="entry name" value="DEXDc"/>
    <property type="match status" value="1"/>
</dbReference>
<dbReference type="InterPro" id="IPR001650">
    <property type="entry name" value="Helicase_C-like"/>
</dbReference>
<dbReference type="SMART" id="SM00490">
    <property type="entry name" value="HELICc"/>
    <property type="match status" value="1"/>
</dbReference>
<feature type="region of interest" description="Disordered" evidence="7">
    <location>
        <begin position="974"/>
        <end position="1006"/>
    </location>
</feature>
<dbReference type="PROSITE" id="PS51192">
    <property type="entry name" value="HELICASE_ATP_BIND_1"/>
    <property type="match status" value="1"/>
</dbReference>
<feature type="domain" description="Helicase C-terminal" evidence="9">
    <location>
        <begin position="277"/>
        <end position="425"/>
    </location>
</feature>
<evidence type="ECO:0000313" key="12">
    <source>
        <dbReference type="Proteomes" id="UP001497382"/>
    </source>
</evidence>
<dbReference type="Pfam" id="PF00270">
    <property type="entry name" value="DEAD"/>
    <property type="match status" value="1"/>
</dbReference>
<keyword evidence="3" id="KW-0378">Hydrolase</keyword>
<evidence type="ECO:0000259" key="8">
    <source>
        <dbReference type="PROSITE" id="PS51192"/>
    </source>
</evidence>
<feature type="compositionally biased region" description="Polar residues" evidence="7">
    <location>
        <begin position="1113"/>
        <end position="1123"/>
    </location>
</feature>
<name>A0AAV2BQ28_9ARAC</name>
<dbReference type="Pfam" id="PF00271">
    <property type="entry name" value="Helicase_C"/>
    <property type="match status" value="1"/>
</dbReference>
<evidence type="ECO:0000313" key="11">
    <source>
        <dbReference type="EMBL" id="CAL1298388.1"/>
    </source>
</evidence>
<dbReference type="InterPro" id="IPR014001">
    <property type="entry name" value="Helicase_ATP-bd"/>
</dbReference>
<keyword evidence="4" id="KW-0347">Helicase</keyword>
<evidence type="ECO:0000256" key="6">
    <source>
        <dbReference type="PROSITE-ProRule" id="PRU00552"/>
    </source>
</evidence>
<dbReference type="GO" id="GO:0005829">
    <property type="term" value="C:cytosol"/>
    <property type="evidence" value="ECO:0007669"/>
    <property type="project" value="TreeGrafter"/>
</dbReference>
<sequence length="1359" mass="152583">MSGRTAHILEQKWRSDDIRIGEDADFSSLLLPKELLRGLTGAGFKYPSPIQLKAIPVGKIGKDLIVQAKSGTGKTLVFTVVALNMLLKGATHPQVLIMAPTREIACQICQVIKCVGVPYKGLACEYFIGGRKLEEDVSRIQGCQVIVGTPDTQRENLGLSWLNNYYSRIKQLINCKILKTAGIRLFVLDEADQLLKESSFTTDIDDIFRALPRDKQMIATSATYPDKLKRLTNKYFRDPLLIRLNKKDIGLLGMVHYYRVIPVSKLPVVAYKEKLKFLENVLLSVKFAQCLVFCNMVSRVENLCVEIKEWGFATSYISSAREQQDRLKAIELLKRFKCKVLVSSDVSSRGIDAENVDLVVNFDLPSQLDTYFHRVGRAGRYGSKCASVTFITSDEIEVYQRMQTDGKFKSFALPDLVPESLISLQPKIKDSVPNEELPLEDGSESSSDFSSDIETLNESGIVKQEKSNGFSEDIELNASKADEFASENLTKPFDEKLVDVEIASTESRDSLEMQNHLLDLNSNPTNSVKEDDDLSSTLESVDLELDKIDLTASVKLEQEEIVTEVPSFEIIAVEVENSLEVNKNTGEVSCENNRLAEKKSDKENSVMLMEEKTENCQPKTGKFVSNTDGLHQTTAISSCLVGLESDAKTIDNKLLVMSNEFNTCKIFNNPKSKELISSFITFIEKYENCNKDSEEFSTADRAKFSQYINVESNDNKFSPGSLKHYRSGLSKYHYYVRKNFIVNSSEDLIDEIVQGCGKEKSVNVSENEEQICFKQNSGNKIQNSSLDSQLMLFSTPKAEVLSNVKSDDSSGLESSSGADKDKLIEHFNLKLASIHKVKPSTNKNSTSESSSGSESNSDSSVNSEDAMDMLTEEFNKVSHERTKCSNKKAANIINYVGSSSSSNSSCDSNSGTSIDSEKAADELEKRFDELIKAKKSDRGPSKDTEETKKILREIQSTKKYFKGIEIVDTKKHVGLSTSTSSDSDTSIDIERVENEPKEESNKSIQNVKSEVFETRKSSKTSRCKTKVIAGSAENRITYYSETESEVDQYSKEDLSDLQEGYERKTCKKNKIASKTDFGSRIKTTNGPAGNKITNYYSGTSSSETENEIDQFPKKSSSSPQIAHQSKRKCKKDETLPKTEPSPFDYSNANGISNSYFHPASERPIFYPPHFNYQMQPSYYTSDPYNRQYPQQRQNHADQVPFLGAHSQYQMQPTYYASNPSYPQQTQSHTNGHFLGTQSNHLMQPTYASNPLSQPYHSECPLKKESCQIRMHLQSEVAGSGHTISCSTNNSNYQKNSNPSTTNVQSNHLMQPTQYAYNQCVIPSQHPCHPPNETCQSLECATWYDIFYKQWQFINQALYF</sequence>
<evidence type="ECO:0000256" key="2">
    <source>
        <dbReference type="ARBA" id="ARBA00022741"/>
    </source>
</evidence>
<evidence type="ECO:0000256" key="1">
    <source>
        <dbReference type="ARBA" id="ARBA00012552"/>
    </source>
</evidence>
<feature type="compositionally biased region" description="Low complexity" evidence="7">
    <location>
        <begin position="976"/>
        <end position="986"/>
    </location>
</feature>
<feature type="region of interest" description="Disordered" evidence="7">
    <location>
        <begin position="1221"/>
        <end position="1249"/>
    </location>
</feature>
<dbReference type="PANTHER" id="PTHR47959">
    <property type="entry name" value="ATP-DEPENDENT RNA HELICASE RHLE-RELATED"/>
    <property type="match status" value="1"/>
</dbReference>
<proteinExistence type="predicted"/>
<keyword evidence="5" id="KW-0067">ATP-binding</keyword>
<feature type="compositionally biased region" description="Basic and acidic residues" evidence="7">
    <location>
        <begin position="988"/>
        <end position="1001"/>
    </location>
</feature>
<dbReference type="EC" id="3.6.4.13" evidence="1"/>
<dbReference type="GO" id="GO:0003676">
    <property type="term" value="F:nucleic acid binding"/>
    <property type="evidence" value="ECO:0007669"/>
    <property type="project" value="InterPro"/>
</dbReference>
<feature type="compositionally biased region" description="Polar residues" evidence="7">
    <location>
        <begin position="1081"/>
        <end position="1103"/>
    </location>
</feature>
<dbReference type="InterPro" id="IPR027417">
    <property type="entry name" value="P-loop_NTPase"/>
</dbReference>
<keyword evidence="12" id="KW-1185">Reference proteome</keyword>
<protein>
    <recommendedName>
        <fullName evidence="1">RNA helicase</fullName>
        <ecNumber evidence="1">3.6.4.13</ecNumber>
    </recommendedName>
</protein>
<dbReference type="GO" id="GO:0003724">
    <property type="term" value="F:RNA helicase activity"/>
    <property type="evidence" value="ECO:0007669"/>
    <property type="project" value="UniProtKB-EC"/>
</dbReference>
<evidence type="ECO:0000256" key="5">
    <source>
        <dbReference type="ARBA" id="ARBA00022840"/>
    </source>
</evidence>
<dbReference type="GO" id="GO:0016787">
    <property type="term" value="F:hydrolase activity"/>
    <property type="evidence" value="ECO:0007669"/>
    <property type="project" value="UniProtKB-KW"/>
</dbReference>
<evidence type="ECO:0000256" key="7">
    <source>
        <dbReference type="SAM" id="MobiDB-lite"/>
    </source>
</evidence>
<reference evidence="11 12" key="1">
    <citation type="submission" date="2024-04" db="EMBL/GenBank/DDBJ databases">
        <authorList>
            <person name="Rising A."/>
            <person name="Reimegard J."/>
            <person name="Sonavane S."/>
            <person name="Akerstrom W."/>
            <person name="Nylinder S."/>
            <person name="Hedman E."/>
            <person name="Kallberg Y."/>
        </authorList>
    </citation>
    <scope>NUCLEOTIDE SEQUENCE [LARGE SCALE GENOMIC DNA]</scope>
</reference>
<dbReference type="Gene3D" id="3.40.50.300">
    <property type="entry name" value="P-loop containing nucleotide triphosphate hydrolases"/>
    <property type="match status" value="2"/>
</dbReference>
<dbReference type="InterPro" id="IPR014014">
    <property type="entry name" value="RNA_helicase_DEAD_Q_motif"/>
</dbReference>
<evidence type="ECO:0000259" key="10">
    <source>
        <dbReference type="PROSITE" id="PS51195"/>
    </source>
</evidence>
<dbReference type="PROSITE" id="PS51194">
    <property type="entry name" value="HELICASE_CTER"/>
    <property type="match status" value="1"/>
</dbReference>
<keyword evidence="2" id="KW-0547">Nucleotide-binding</keyword>
<evidence type="ECO:0000256" key="3">
    <source>
        <dbReference type="ARBA" id="ARBA00022801"/>
    </source>
</evidence>
<feature type="region of interest" description="Disordered" evidence="7">
    <location>
        <begin position="1078"/>
        <end position="1148"/>
    </location>
</feature>
<dbReference type="InterPro" id="IPR011545">
    <property type="entry name" value="DEAD/DEAH_box_helicase_dom"/>
</dbReference>
<dbReference type="GO" id="GO:0005524">
    <property type="term" value="F:ATP binding"/>
    <property type="evidence" value="ECO:0007669"/>
    <property type="project" value="UniProtKB-KW"/>
</dbReference>
<dbReference type="InterPro" id="IPR050079">
    <property type="entry name" value="DEAD_box_RNA_helicase"/>
</dbReference>
<comment type="caution">
    <text evidence="11">The sequence shown here is derived from an EMBL/GenBank/DDBJ whole genome shotgun (WGS) entry which is preliminary data.</text>
</comment>
<feature type="compositionally biased region" description="Low complexity" evidence="7">
    <location>
        <begin position="840"/>
        <end position="863"/>
    </location>
</feature>